<evidence type="ECO:0000313" key="2">
    <source>
        <dbReference type="Proteomes" id="UP000249610"/>
    </source>
</evidence>
<gene>
    <name evidence="1" type="ORF">LV83_00590</name>
</gene>
<evidence type="ECO:0000313" key="1">
    <source>
        <dbReference type="EMBL" id="RAI95339.1"/>
    </source>
</evidence>
<proteinExistence type="predicted"/>
<organism evidence="1 2">
    <name type="scientific">Algoriphagus yeomjeoni</name>
    <dbReference type="NCBI Taxonomy" id="291403"/>
    <lineage>
        <taxon>Bacteria</taxon>
        <taxon>Pseudomonadati</taxon>
        <taxon>Bacteroidota</taxon>
        <taxon>Cytophagia</taxon>
        <taxon>Cytophagales</taxon>
        <taxon>Cyclobacteriaceae</taxon>
        <taxon>Algoriphagus</taxon>
    </lineage>
</organism>
<accession>A0A327PTD1</accession>
<reference evidence="1 2" key="1">
    <citation type="submission" date="2018-06" db="EMBL/GenBank/DDBJ databases">
        <title>Genomic Encyclopedia of Archaeal and Bacterial Type Strains, Phase II (KMG-II): from individual species to whole genera.</title>
        <authorList>
            <person name="Goeker M."/>
        </authorList>
    </citation>
    <scope>NUCLEOTIDE SEQUENCE [LARGE SCALE GENOMIC DNA]</scope>
    <source>
        <strain evidence="1 2">DSM 23446</strain>
    </source>
</reference>
<dbReference type="EMBL" id="QLLK01000001">
    <property type="protein sequence ID" value="RAI95339.1"/>
    <property type="molecule type" value="Genomic_DNA"/>
</dbReference>
<sequence length="143" mass="17048">MWQLIVFIQIWFLLQLPTPDYVVLIINDCKLAKYVSRGESPERFFITLDYKDERKLILVGHDYLDQTDMPSTMSMSFAEIQQRDPLYTSDLKTFEAWANQVAYRKDEKKIFILLSKDYCSGNRFITNQQFTLYEVNVLLQHDE</sequence>
<name>A0A327PTD1_9BACT</name>
<comment type="caution">
    <text evidence="1">The sequence shown here is derived from an EMBL/GenBank/DDBJ whole genome shotgun (WGS) entry which is preliminary data.</text>
</comment>
<dbReference type="AlphaFoldDB" id="A0A327PTD1"/>
<dbReference type="RefSeq" id="WP_111610011.1">
    <property type="nucleotide sequence ID" value="NZ_QLLK01000001.1"/>
</dbReference>
<dbReference type="Proteomes" id="UP000249610">
    <property type="component" value="Unassembled WGS sequence"/>
</dbReference>
<protein>
    <submittedName>
        <fullName evidence="1">Uncharacterized protein</fullName>
    </submittedName>
</protein>
<dbReference type="OrthoDB" id="827915at2"/>
<keyword evidence="2" id="KW-1185">Reference proteome</keyword>